<dbReference type="SUPFAM" id="SSF54427">
    <property type="entry name" value="NTF2-like"/>
    <property type="match status" value="1"/>
</dbReference>
<dbReference type="Gene3D" id="3.10.450.50">
    <property type="match status" value="1"/>
</dbReference>
<proteinExistence type="predicted"/>
<feature type="domain" description="DUF4440" evidence="1">
    <location>
        <begin position="12"/>
        <end position="114"/>
    </location>
</feature>
<evidence type="ECO:0000313" key="3">
    <source>
        <dbReference type="Proteomes" id="UP000178776"/>
    </source>
</evidence>
<evidence type="ECO:0000313" key="2">
    <source>
        <dbReference type="EMBL" id="AOZ51071.1"/>
    </source>
</evidence>
<gene>
    <name evidence="2" type="ORF">BKX93_14430</name>
</gene>
<sequence length="124" mass="13789">MNAIIIPSLSLLLSLEEGVWRAFVAGDADADAALLDDDFVGVYASGFSNRDEHVAPLRAGPAAVRYQLDQARLVWAAPGAGLLSYRAQWLRPNAEQEETMYISSLWLRRDGRWRNLFSQDTPVP</sequence>
<dbReference type="GeneID" id="68842401"/>
<dbReference type="RefSeq" id="WP_046156044.1">
    <property type="nucleotide sequence ID" value="NZ_CP017707.1"/>
</dbReference>
<dbReference type="InterPro" id="IPR027843">
    <property type="entry name" value="DUF4440"/>
</dbReference>
<protein>
    <recommendedName>
        <fullName evidence="1">DUF4440 domain-containing protein</fullName>
    </recommendedName>
</protein>
<dbReference type="Proteomes" id="UP000178776">
    <property type="component" value="Chromosome"/>
</dbReference>
<name>A0A1D9LIJ9_9NEIS</name>
<dbReference type="KEGG" id="cvc:BKX93_14430"/>
<organism evidence="2 3">
    <name type="scientific">Chromobacterium vaccinii</name>
    <dbReference type="NCBI Taxonomy" id="1108595"/>
    <lineage>
        <taxon>Bacteria</taxon>
        <taxon>Pseudomonadati</taxon>
        <taxon>Pseudomonadota</taxon>
        <taxon>Betaproteobacteria</taxon>
        <taxon>Neisseriales</taxon>
        <taxon>Chromobacteriaceae</taxon>
        <taxon>Chromobacterium</taxon>
    </lineage>
</organism>
<dbReference type="AlphaFoldDB" id="A0A1D9LIJ9"/>
<evidence type="ECO:0000259" key="1">
    <source>
        <dbReference type="Pfam" id="PF14534"/>
    </source>
</evidence>
<dbReference type="EMBL" id="CP017707">
    <property type="protein sequence ID" value="AOZ51071.1"/>
    <property type="molecule type" value="Genomic_DNA"/>
</dbReference>
<reference evidence="2 3" key="1">
    <citation type="submission" date="2016-10" db="EMBL/GenBank/DDBJ databases">
        <title>Chromobacterium muskegensis sp. nov., an insecticidal bacterium isolated from Sphagnum bogs.</title>
        <authorList>
            <person name="Sparks M.E."/>
            <person name="Blackburn M.B."/>
            <person name="Gundersen-Rindal D.E."/>
            <person name="Mitchell A."/>
            <person name="Farrar R."/>
            <person name="Kuhar D."/>
        </authorList>
    </citation>
    <scope>NUCLEOTIDE SEQUENCE [LARGE SCALE GENOMIC DNA]</scope>
    <source>
        <strain evidence="2 3">21-1</strain>
    </source>
</reference>
<dbReference type="InterPro" id="IPR032710">
    <property type="entry name" value="NTF2-like_dom_sf"/>
</dbReference>
<dbReference type="Pfam" id="PF14534">
    <property type="entry name" value="DUF4440"/>
    <property type="match status" value="1"/>
</dbReference>
<dbReference type="STRING" id="1108595.BKX93_14430"/>
<accession>A0A1D9LIJ9</accession>